<organism evidence="2 3">
    <name type="scientific">Nocardioides albertanoniae</name>
    <dbReference type="NCBI Taxonomy" id="1175486"/>
    <lineage>
        <taxon>Bacteria</taxon>
        <taxon>Bacillati</taxon>
        <taxon>Actinomycetota</taxon>
        <taxon>Actinomycetes</taxon>
        <taxon>Propionibacteriales</taxon>
        <taxon>Nocardioidaceae</taxon>
        <taxon>Nocardioides</taxon>
    </lineage>
</organism>
<comment type="caution">
    <text evidence="2">The sequence shown here is derived from an EMBL/GenBank/DDBJ whole genome shotgun (WGS) entry which is preliminary data.</text>
</comment>
<keyword evidence="1" id="KW-0812">Transmembrane</keyword>
<feature type="transmembrane region" description="Helical" evidence="1">
    <location>
        <begin position="84"/>
        <end position="104"/>
    </location>
</feature>
<feature type="transmembrane region" description="Helical" evidence="1">
    <location>
        <begin position="21"/>
        <end position="45"/>
    </location>
</feature>
<evidence type="ECO:0000256" key="1">
    <source>
        <dbReference type="SAM" id="Phobius"/>
    </source>
</evidence>
<dbReference type="AlphaFoldDB" id="A0A543A0Z8"/>
<keyword evidence="3" id="KW-1185">Reference proteome</keyword>
<keyword evidence="1" id="KW-1133">Transmembrane helix</keyword>
<dbReference type="OrthoDB" id="3823611at2"/>
<protein>
    <submittedName>
        <fullName evidence="2">Uncharacterized protein</fullName>
    </submittedName>
</protein>
<proteinExistence type="predicted"/>
<dbReference type="RefSeq" id="WP_141778499.1">
    <property type="nucleotide sequence ID" value="NZ_VFOV01000001.1"/>
</dbReference>
<gene>
    <name evidence="2" type="ORF">FB381_0127</name>
</gene>
<evidence type="ECO:0000313" key="2">
    <source>
        <dbReference type="EMBL" id="TQL66277.1"/>
    </source>
</evidence>
<dbReference type="Proteomes" id="UP000320209">
    <property type="component" value="Unassembled WGS sequence"/>
</dbReference>
<name>A0A543A0Z8_9ACTN</name>
<sequence length="142" mass="15210">MTTQIPSASPPRERRPRISLFCFRAVAVLTALLAIGQPISIGSYFDGTFAALGFHSAGAAFLELVAFVMVIAAGAVVAMRGRWWFLWSSVAVFLLVYLQAILGYTRVLQVHVPVGVLTVGVVVAVAVAALRRGAGTPREVRR</sequence>
<feature type="transmembrane region" description="Helical" evidence="1">
    <location>
        <begin position="57"/>
        <end position="77"/>
    </location>
</feature>
<keyword evidence="1" id="KW-0472">Membrane</keyword>
<dbReference type="EMBL" id="VFOV01000001">
    <property type="protein sequence ID" value="TQL66277.1"/>
    <property type="molecule type" value="Genomic_DNA"/>
</dbReference>
<feature type="transmembrane region" description="Helical" evidence="1">
    <location>
        <begin position="110"/>
        <end position="130"/>
    </location>
</feature>
<reference evidence="2 3" key="1">
    <citation type="submission" date="2019-06" db="EMBL/GenBank/DDBJ databases">
        <title>Sequencing the genomes of 1000 actinobacteria strains.</title>
        <authorList>
            <person name="Klenk H.-P."/>
        </authorList>
    </citation>
    <scope>NUCLEOTIDE SEQUENCE [LARGE SCALE GENOMIC DNA]</scope>
    <source>
        <strain evidence="2 3">DSM 25218</strain>
    </source>
</reference>
<accession>A0A543A0Z8</accession>
<evidence type="ECO:0000313" key="3">
    <source>
        <dbReference type="Proteomes" id="UP000320209"/>
    </source>
</evidence>